<dbReference type="InterPro" id="IPR035940">
    <property type="entry name" value="CAP_sf"/>
</dbReference>
<dbReference type="Proteomes" id="UP000753961">
    <property type="component" value="Unassembled WGS sequence"/>
</dbReference>
<name>A0A953L946_9BACT</name>
<evidence type="ECO:0000313" key="2">
    <source>
        <dbReference type="EMBL" id="MBY5958440.1"/>
    </source>
</evidence>
<dbReference type="PANTHER" id="PTHR31157">
    <property type="entry name" value="SCP DOMAIN-CONTAINING PROTEIN"/>
    <property type="match status" value="1"/>
</dbReference>
<evidence type="ECO:0000313" key="3">
    <source>
        <dbReference type="Proteomes" id="UP000753961"/>
    </source>
</evidence>
<feature type="region of interest" description="Disordered" evidence="1">
    <location>
        <begin position="369"/>
        <end position="407"/>
    </location>
</feature>
<accession>A0A953L946</accession>
<sequence>MNRLQAIIFIVASMIFCVPKGFSQEIQEFGPGVHQDLDHRIETRRVCVPSPKKDVSYDFKKSFEANVNAAIKRERVAFGQKNIGDYVHPAYYSDPVDYAHKIITALRKAYANAYGIKVVDIPLDASVVTAAQNHSCKMISCNQFTHQSSCTGSPKSRISEQVGSWGSCLTGYSENIAINTSKSIEGAMEWAIFGMMYDDLACCNNGHRENFLKCTYDNSWRMGFGYKKGKYSFGSSRSYDTWFMTWDYAKKGRSSSCKWDKSNGKKVCKPATVAVQNLKVNGQSDCTSLKATWTATNTGQIQNFEVYQSTDGKGYKRVTTVKPGAAKSFSSNFSTSGKESKVFVKAVTKEGSFYASEVFVFNVADCKPSANPTDPTPDQPGEDVTDNNPPAPPKPEPKPDPKPDPAQIIIAPNPASYYIRLTNVPYGTPYRITSMKGRTVRFGYYRRNIYVGRLAPGTYVVTADGKTGRFIKQ</sequence>
<evidence type="ECO:0000256" key="1">
    <source>
        <dbReference type="SAM" id="MobiDB-lite"/>
    </source>
</evidence>
<comment type="caution">
    <text evidence="2">The sequence shown here is derived from an EMBL/GenBank/DDBJ whole genome shotgun (WGS) entry which is preliminary data.</text>
</comment>
<gene>
    <name evidence="2" type="ORF">KUV50_09875</name>
</gene>
<dbReference type="InterPro" id="IPR013783">
    <property type="entry name" value="Ig-like_fold"/>
</dbReference>
<dbReference type="Gene3D" id="3.40.33.10">
    <property type="entry name" value="CAP"/>
    <property type="match status" value="1"/>
</dbReference>
<dbReference type="PANTHER" id="PTHR31157:SF1">
    <property type="entry name" value="SCP DOMAIN-CONTAINING PROTEIN"/>
    <property type="match status" value="1"/>
</dbReference>
<dbReference type="Gene3D" id="2.60.40.10">
    <property type="entry name" value="Immunoglobulins"/>
    <property type="match status" value="1"/>
</dbReference>
<evidence type="ECO:0008006" key="4">
    <source>
        <dbReference type="Google" id="ProtNLM"/>
    </source>
</evidence>
<dbReference type="AlphaFoldDB" id="A0A953L946"/>
<reference evidence="2" key="1">
    <citation type="submission" date="2021-06" db="EMBL/GenBank/DDBJ databases">
        <title>44 bacteria genomes isolated from Dapeng, Shenzhen.</title>
        <authorList>
            <person name="Zheng W."/>
            <person name="Yu S."/>
            <person name="Huang Y."/>
        </authorList>
    </citation>
    <scope>NUCLEOTIDE SEQUENCE</scope>
    <source>
        <strain evidence="2">DP5N28-2</strain>
    </source>
</reference>
<keyword evidence="3" id="KW-1185">Reference proteome</keyword>
<dbReference type="EMBL" id="JAHVHU010000008">
    <property type="protein sequence ID" value="MBY5958440.1"/>
    <property type="molecule type" value="Genomic_DNA"/>
</dbReference>
<proteinExistence type="predicted"/>
<protein>
    <recommendedName>
        <fullName evidence="4">Cysteine-rich secretory protein family protein</fullName>
    </recommendedName>
</protein>
<organism evidence="2 3">
    <name type="scientific">Membranihabitans marinus</name>
    <dbReference type="NCBI Taxonomy" id="1227546"/>
    <lineage>
        <taxon>Bacteria</taxon>
        <taxon>Pseudomonadati</taxon>
        <taxon>Bacteroidota</taxon>
        <taxon>Saprospiria</taxon>
        <taxon>Saprospirales</taxon>
        <taxon>Saprospiraceae</taxon>
        <taxon>Membranihabitans</taxon>
    </lineage>
</organism>
<dbReference type="RefSeq" id="WP_222579975.1">
    <property type="nucleotide sequence ID" value="NZ_JAHVHU010000008.1"/>
</dbReference>